<dbReference type="EMBL" id="CAJVPM010008079">
    <property type="protein sequence ID" value="CAG8551682.1"/>
    <property type="molecule type" value="Genomic_DNA"/>
</dbReference>
<comment type="caution">
    <text evidence="1">The sequence shown here is derived from an EMBL/GenBank/DDBJ whole genome shotgun (WGS) entry which is preliminary data.</text>
</comment>
<gene>
    <name evidence="1" type="ORF">SCALOS_LOCUS5202</name>
</gene>
<keyword evidence="2" id="KW-1185">Reference proteome</keyword>
<sequence>GNKDVDEFIRNSQLKALNDYNVLEWIPYDKFKEIEYLDEGGFSKVYKAIWTGGRVLEWNDQIQQWKRKGDMKVALKILNNSCTNFDKFLQECDIRRPKIKPEIPDLFKQLIIRCWNPEPAKRPNADELFTKFYNWWKDKDNKNSELYKQIQRSKKFSKKNPSQKIYSETRYTKSCRVNVPTTTYTGHLLNAFNYTNQWLNNLIFPKPHSSDLNIRSSTSKNIRNQCKYITIILKIT</sequence>
<evidence type="ECO:0000313" key="2">
    <source>
        <dbReference type="Proteomes" id="UP000789860"/>
    </source>
</evidence>
<reference evidence="1" key="1">
    <citation type="submission" date="2021-06" db="EMBL/GenBank/DDBJ databases">
        <authorList>
            <person name="Kallberg Y."/>
            <person name="Tangrot J."/>
            <person name="Rosling A."/>
        </authorList>
    </citation>
    <scope>NUCLEOTIDE SEQUENCE</scope>
    <source>
        <strain evidence="1">AU212A</strain>
    </source>
</reference>
<dbReference type="Proteomes" id="UP000789860">
    <property type="component" value="Unassembled WGS sequence"/>
</dbReference>
<evidence type="ECO:0000313" key="1">
    <source>
        <dbReference type="EMBL" id="CAG8551682.1"/>
    </source>
</evidence>
<proteinExistence type="predicted"/>
<accession>A0ACA9LUN8</accession>
<feature type="non-terminal residue" evidence="1">
    <location>
        <position position="1"/>
    </location>
</feature>
<protein>
    <submittedName>
        <fullName evidence="1">1577_t:CDS:1</fullName>
    </submittedName>
</protein>
<name>A0ACA9LUN8_9GLOM</name>
<organism evidence="1 2">
    <name type="scientific">Scutellospora calospora</name>
    <dbReference type="NCBI Taxonomy" id="85575"/>
    <lineage>
        <taxon>Eukaryota</taxon>
        <taxon>Fungi</taxon>
        <taxon>Fungi incertae sedis</taxon>
        <taxon>Mucoromycota</taxon>
        <taxon>Glomeromycotina</taxon>
        <taxon>Glomeromycetes</taxon>
        <taxon>Diversisporales</taxon>
        <taxon>Gigasporaceae</taxon>
        <taxon>Scutellospora</taxon>
    </lineage>
</organism>